<dbReference type="PANTHER" id="PTHR35371">
    <property type="entry name" value="INNER MEMBRANE PROTEIN"/>
    <property type="match status" value="1"/>
</dbReference>
<dbReference type="EMBL" id="MDGM01000009">
    <property type="protein sequence ID" value="PIB25689.1"/>
    <property type="molecule type" value="Genomic_DNA"/>
</dbReference>
<evidence type="ECO:0000313" key="7">
    <source>
        <dbReference type="Proteomes" id="UP000231516"/>
    </source>
</evidence>
<reference evidence="6 7" key="1">
    <citation type="submission" date="2016-08" db="EMBL/GenBank/DDBJ databases">
        <title>Draft genome of Amylibacter sp. strain 4G11.</title>
        <authorList>
            <person name="Wong S.-K."/>
            <person name="Hamasaki K."/>
            <person name="Yoshizawa S."/>
        </authorList>
    </citation>
    <scope>NUCLEOTIDE SEQUENCE [LARGE SCALE GENOMIC DNA]</scope>
    <source>
        <strain evidence="6 7">4G11</strain>
    </source>
</reference>
<dbReference type="GO" id="GO:0016020">
    <property type="term" value="C:membrane"/>
    <property type="evidence" value="ECO:0007669"/>
    <property type="project" value="UniProtKB-SubCell"/>
</dbReference>
<evidence type="ECO:0000313" key="6">
    <source>
        <dbReference type="EMBL" id="PIB25689.1"/>
    </source>
</evidence>
<comment type="subcellular location">
    <subcellularLocation>
        <location evidence="1">Membrane</location>
    </subcellularLocation>
</comment>
<protein>
    <recommendedName>
        <fullName evidence="8">MAPEG family protein</fullName>
    </recommendedName>
</protein>
<dbReference type="RefSeq" id="WP_099592074.1">
    <property type="nucleotide sequence ID" value="NZ_MDGM01000009.1"/>
</dbReference>
<accession>A0A2G5K976</accession>
<proteinExistence type="predicted"/>
<sequence length="131" mass="14318">MTPEITALTLAALLHVGTLTLLVICANVQLPRYMTMGKRDTDFSDQITGKTARVYRTYNNSLENLMLFGIAAGIIAISGQSTPLTATCAWVFLAARVLYIPAYVYGLTPWRSYIWLTGVIATTIMLIAALV</sequence>
<keyword evidence="3 5" id="KW-1133">Transmembrane helix</keyword>
<dbReference type="Pfam" id="PF01124">
    <property type="entry name" value="MAPEG"/>
    <property type="match status" value="1"/>
</dbReference>
<name>A0A2G5K976_9RHOB</name>
<dbReference type="OrthoDB" id="7743618at2"/>
<organism evidence="6 7">
    <name type="scientific">Paramylibacter kogurei</name>
    <dbReference type="NCBI Taxonomy" id="1889778"/>
    <lineage>
        <taxon>Bacteria</taxon>
        <taxon>Pseudomonadati</taxon>
        <taxon>Pseudomonadota</taxon>
        <taxon>Alphaproteobacteria</taxon>
        <taxon>Rhodobacterales</taxon>
        <taxon>Paracoccaceae</taxon>
        <taxon>Paramylibacter</taxon>
    </lineage>
</organism>
<evidence type="ECO:0000256" key="5">
    <source>
        <dbReference type="SAM" id="Phobius"/>
    </source>
</evidence>
<evidence type="ECO:0000256" key="1">
    <source>
        <dbReference type="ARBA" id="ARBA00004370"/>
    </source>
</evidence>
<keyword evidence="7" id="KW-1185">Reference proteome</keyword>
<feature type="transmembrane region" description="Helical" evidence="5">
    <location>
        <begin position="6"/>
        <end position="30"/>
    </location>
</feature>
<dbReference type="InterPro" id="IPR001129">
    <property type="entry name" value="Membr-assoc_MAPEG"/>
</dbReference>
<dbReference type="PANTHER" id="PTHR35371:SF1">
    <property type="entry name" value="BLR7753 PROTEIN"/>
    <property type="match status" value="1"/>
</dbReference>
<keyword evidence="4 5" id="KW-0472">Membrane</keyword>
<keyword evidence="2 5" id="KW-0812">Transmembrane</keyword>
<comment type="caution">
    <text evidence="6">The sequence shown here is derived from an EMBL/GenBank/DDBJ whole genome shotgun (WGS) entry which is preliminary data.</text>
</comment>
<evidence type="ECO:0008006" key="8">
    <source>
        <dbReference type="Google" id="ProtNLM"/>
    </source>
</evidence>
<feature type="transmembrane region" description="Helical" evidence="5">
    <location>
        <begin position="65"/>
        <end position="93"/>
    </location>
</feature>
<dbReference type="Gene3D" id="1.20.120.550">
    <property type="entry name" value="Membrane associated eicosanoid/glutathione metabolism-like domain"/>
    <property type="match status" value="1"/>
</dbReference>
<evidence type="ECO:0000256" key="3">
    <source>
        <dbReference type="ARBA" id="ARBA00022989"/>
    </source>
</evidence>
<dbReference type="Proteomes" id="UP000231516">
    <property type="component" value="Unassembled WGS sequence"/>
</dbReference>
<evidence type="ECO:0000256" key="2">
    <source>
        <dbReference type="ARBA" id="ARBA00022692"/>
    </source>
</evidence>
<dbReference type="InterPro" id="IPR023352">
    <property type="entry name" value="MAPEG-like_dom_sf"/>
</dbReference>
<dbReference type="AlphaFoldDB" id="A0A2G5K976"/>
<gene>
    <name evidence="6" type="ORF">BFP76_00715</name>
</gene>
<dbReference type="SUPFAM" id="SSF161084">
    <property type="entry name" value="MAPEG domain-like"/>
    <property type="match status" value="1"/>
</dbReference>
<feature type="transmembrane region" description="Helical" evidence="5">
    <location>
        <begin position="113"/>
        <end position="130"/>
    </location>
</feature>
<evidence type="ECO:0000256" key="4">
    <source>
        <dbReference type="ARBA" id="ARBA00023136"/>
    </source>
</evidence>